<name>A0A1M6M874_9FIRM</name>
<sequence length="39" mass="4455">MKLGTTNILTITKLNSYLQSHLYQQKTSNTNNNKISKKS</sequence>
<keyword evidence="2" id="KW-1185">Reference proteome</keyword>
<evidence type="ECO:0000313" key="1">
    <source>
        <dbReference type="EMBL" id="SHJ79668.1"/>
    </source>
</evidence>
<proteinExistence type="predicted"/>
<protein>
    <submittedName>
        <fullName evidence="1">Uncharacterized protein</fullName>
    </submittedName>
</protein>
<dbReference type="EMBL" id="FQZV01000042">
    <property type="protein sequence ID" value="SHJ79668.1"/>
    <property type="molecule type" value="Genomic_DNA"/>
</dbReference>
<dbReference type="Proteomes" id="UP000184536">
    <property type="component" value="Unassembled WGS sequence"/>
</dbReference>
<gene>
    <name evidence="1" type="ORF">SAMN02745975_02898</name>
</gene>
<organism evidence="1 2">
    <name type="scientific">Geosporobacter subterraneus DSM 17957</name>
    <dbReference type="NCBI Taxonomy" id="1121919"/>
    <lineage>
        <taxon>Bacteria</taxon>
        <taxon>Bacillati</taxon>
        <taxon>Bacillota</taxon>
        <taxon>Clostridia</taxon>
        <taxon>Peptostreptococcales</taxon>
        <taxon>Thermotaleaceae</taxon>
        <taxon>Geosporobacter</taxon>
    </lineage>
</organism>
<evidence type="ECO:0000313" key="2">
    <source>
        <dbReference type="Proteomes" id="UP000184536"/>
    </source>
</evidence>
<dbReference type="AlphaFoldDB" id="A0A1M6M874"/>
<reference evidence="2" key="1">
    <citation type="submission" date="2016-11" db="EMBL/GenBank/DDBJ databases">
        <authorList>
            <person name="Varghese N."/>
            <person name="Submissions S."/>
        </authorList>
    </citation>
    <scope>NUCLEOTIDE SEQUENCE [LARGE SCALE GENOMIC DNA]</scope>
    <source>
        <strain evidence="2">DSM 17957</strain>
    </source>
</reference>
<accession>A0A1M6M874</accession>